<dbReference type="EMBL" id="JAAALK010000287">
    <property type="protein sequence ID" value="KAG8059990.1"/>
    <property type="molecule type" value="Genomic_DNA"/>
</dbReference>
<comment type="caution">
    <text evidence="2">The sequence shown here is derived from an EMBL/GenBank/DDBJ whole genome shotgun (WGS) entry which is preliminary data.</text>
</comment>
<accession>A0A8J5RHX3</accession>
<evidence type="ECO:0000313" key="3">
    <source>
        <dbReference type="Proteomes" id="UP000729402"/>
    </source>
</evidence>
<organism evidence="2 3">
    <name type="scientific">Zizania palustris</name>
    <name type="common">Northern wild rice</name>
    <dbReference type="NCBI Taxonomy" id="103762"/>
    <lineage>
        <taxon>Eukaryota</taxon>
        <taxon>Viridiplantae</taxon>
        <taxon>Streptophyta</taxon>
        <taxon>Embryophyta</taxon>
        <taxon>Tracheophyta</taxon>
        <taxon>Spermatophyta</taxon>
        <taxon>Magnoliopsida</taxon>
        <taxon>Liliopsida</taxon>
        <taxon>Poales</taxon>
        <taxon>Poaceae</taxon>
        <taxon>BOP clade</taxon>
        <taxon>Oryzoideae</taxon>
        <taxon>Oryzeae</taxon>
        <taxon>Zizaniinae</taxon>
        <taxon>Zizania</taxon>
    </lineage>
</organism>
<feature type="compositionally biased region" description="Polar residues" evidence="1">
    <location>
        <begin position="48"/>
        <end position="63"/>
    </location>
</feature>
<gene>
    <name evidence="2" type="ORF">GUJ93_ZPchr0002g25259</name>
</gene>
<feature type="region of interest" description="Disordered" evidence="1">
    <location>
        <begin position="148"/>
        <end position="167"/>
    </location>
</feature>
<dbReference type="Proteomes" id="UP000729402">
    <property type="component" value="Unassembled WGS sequence"/>
</dbReference>
<feature type="compositionally biased region" description="Polar residues" evidence="1">
    <location>
        <begin position="149"/>
        <end position="158"/>
    </location>
</feature>
<feature type="region of interest" description="Disordered" evidence="1">
    <location>
        <begin position="42"/>
        <end position="102"/>
    </location>
</feature>
<sequence length="167" mass="18011">MAAVPSPHQPWLLRLHPCSCPAIAIGGAQMLFLFLPFTAPTEPGAGGSSQTRARTPSDRNSQARAPRAAAGHRSQARGAVSLPVPGGERREERVREKKSVRTGGMGKEGAIRFLLFGGTDGSGSEENILFLEPFRSIRFQAKYIKNGTEPFTSKTPEPNATLEKEIE</sequence>
<evidence type="ECO:0000256" key="1">
    <source>
        <dbReference type="SAM" id="MobiDB-lite"/>
    </source>
</evidence>
<feature type="compositionally biased region" description="Basic and acidic residues" evidence="1">
    <location>
        <begin position="87"/>
        <end position="99"/>
    </location>
</feature>
<reference evidence="2" key="1">
    <citation type="journal article" date="2021" name="bioRxiv">
        <title>Whole Genome Assembly and Annotation of Northern Wild Rice, Zizania palustris L., Supports a Whole Genome Duplication in the Zizania Genus.</title>
        <authorList>
            <person name="Haas M."/>
            <person name="Kono T."/>
            <person name="Macchietto M."/>
            <person name="Millas R."/>
            <person name="McGilp L."/>
            <person name="Shao M."/>
            <person name="Duquette J."/>
            <person name="Hirsch C.N."/>
            <person name="Kimball J."/>
        </authorList>
    </citation>
    <scope>NUCLEOTIDE SEQUENCE</scope>
    <source>
        <tissue evidence="2">Fresh leaf tissue</tissue>
    </source>
</reference>
<name>A0A8J5RHX3_ZIZPA</name>
<evidence type="ECO:0000313" key="2">
    <source>
        <dbReference type="EMBL" id="KAG8059990.1"/>
    </source>
</evidence>
<proteinExistence type="predicted"/>
<dbReference type="AlphaFoldDB" id="A0A8J5RHX3"/>
<keyword evidence="3" id="KW-1185">Reference proteome</keyword>
<reference evidence="2" key="2">
    <citation type="submission" date="2021-02" db="EMBL/GenBank/DDBJ databases">
        <authorList>
            <person name="Kimball J.A."/>
            <person name="Haas M.W."/>
            <person name="Macchietto M."/>
            <person name="Kono T."/>
            <person name="Duquette J."/>
            <person name="Shao M."/>
        </authorList>
    </citation>
    <scope>NUCLEOTIDE SEQUENCE</scope>
    <source>
        <tissue evidence="2">Fresh leaf tissue</tissue>
    </source>
</reference>
<protein>
    <submittedName>
        <fullName evidence="2">Uncharacterized protein</fullName>
    </submittedName>
</protein>